<dbReference type="InterPro" id="IPR006600">
    <property type="entry name" value="HTH_CenpB_DNA-bd_dom"/>
</dbReference>
<evidence type="ECO:0000313" key="4">
    <source>
        <dbReference type="EMBL" id="GFT88520.1"/>
    </source>
</evidence>
<dbReference type="Pfam" id="PF03221">
    <property type="entry name" value="HTH_Tnp_Tc5"/>
    <property type="match status" value="1"/>
</dbReference>
<feature type="non-terminal residue" evidence="4">
    <location>
        <position position="53"/>
    </location>
</feature>
<proteinExistence type="predicted"/>
<dbReference type="PROSITE" id="PS51253">
    <property type="entry name" value="HTH_CENPB"/>
    <property type="match status" value="1"/>
</dbReference>
<organism evidence="4 5">
    <name type="scientific">Nephila pilipes</name>
    <name type="common">Giant wood spider</name>
    <name type="synonym">Nephila maculata</name>
    <dbReference type="NCBI Taxonomy" id="299642"/>
    <lineage>
        <taxon>Eukaryota</taxon>
        <taxon>Metazoa</taxon>
        <taxon>Ecdysozoa</taxon>
        <taxon>Arthropoda</taxon>
        <taxon>Chelicerata</taxon>
        <taxon>Arachnida</taxon>
        <taxon>Araneae</taxon>
        <taxon>Araneomorphae</taxon>
        <taxon>Entelegynae</taxon>
        <taxon>Araneoidea</taxon>
        <taxon>Nephilidae</taxon>
        <taxon>Nephila</taxon>
    </lineage>
</organism>
<accession>A0A8X6PW32</accession>
<gene>
    <name evidence="4" type="primary">TIGD6_84</name>
    <name evidence="4" type="ORF">NPIL_623411</name>
</gene>
<evidence type="ECO:0000256" key="2">
    <source>
        <dbReference type="ARBA" id="ARBA00023125"/>
    </source>
</evidence>
<dbReference type="GO" id="GO:0005634">
    <property type="term" value="C:nucleus"/>
    <property type="evidence" value="ECO:0007669"/>
    <property type="project" value="UniProtKB-SubCell"/>
</dbReference>
<comment type="subcellular location">
    <subcellularLocation>
        <location evidence="1">Nucleus</location>
    </subcellularLocation>
</comment>
<keyword evidence="5" id="KW-1185">Reference proteome</keyword>
<dbReference type="OrthoDB" id="6430249at2759"/>
<evidence type="ECO:0000256" key="1">
    <source>
        <dbReference type="ARBA" id="ARBA00004123"/>
    </source>
</evidence>
<dbReference type="AlphaFoldDB" id="A0A8X6PW32"/>
<dbReference type="InterPro" id="IPR009057">
    <property type="entry name" value="Homeodomain-like_sf"/>
</dbReference>
<evidence type="ECO:0000313" key="5">
    <source>
        <dbReference type="Proteomes" id="UP000887013"/>
    </source>
</evidence>
<comment type="caution">
    <text evidence="4">The sequence shown here is derived from an EMBL/GenBank/DDBJ whole genome shotgun (WGS) entry which is preliminary data.</text>
</comment>
<dbReference type="SUPFAM" id="SSF46689">
    <property type="entry name" value="Homeodomain-like"/>
    <property type="match status" value="1"/>
</dbReference>
<dbReference type="Proteomes" id="UP000887013">
    <property type="component" value="Unassembled WGS sequence"/>
</dbReference>
<evidence type="ECO:0000259" key="3">
    <source>
        <dbReference type="PROSITE" id="PS51253"/>
    </source>
</evidence>
<dbReference type="GO" id="GO:0003677">
    <property type="term" value="F:DNA binding"/>
    <property type="evidence" value="ECO:0007669"/>
    <property type="project" value="UniProtKB-KW"/>
</dbReference>
<keyword evidence="2" id="KW-0238">DNA-binding</keyword>
<protein>
    <submittedName>
        <fullName evidence="4">Tigger transposable element-derived protein 6</fullName>
    </submittedName>
</protein>
<dbReference type="EMBL" id="BMAW01073623">
    <property type="protein sequence ID" value="GFT88520.1"/>
    <property type="molecule type" value="Genomic_DNA"/>
</dbReference>
<sequence length="53" mass="5878">MRDENVPISGPFGIEKALQFAKALGYDQFLGSNGWLEIFKKRHGIVAKVQSGK</sequence>
<name>A0A8X6PW32_NEPPI</name>
<dbReference type="Gene3D" id="1.10.10.60">
    <property type="entry name" value="Homeodomain-like"/>
    <property type="match status" value="1"/>
</dbReference>
<feature type="domain" description="HTH CENPB-type" evidence="3">
    <location>
        <begin position="1"/>
        <end position="49"/>
    </location>
</feature>
<reference evidence="4" key="1">
    <citation type="submission" date="2020-08" db="EMBL/GenBank/DDBJ databases">
        <title>Multicomponent nature underlies the extraordinary mechanical properties of spider dragline silk.</title>
        <authorList>
            <person name="Kono N."/>
            <person name="Nakamura H."/>
            <person name="Mori M."/>
            <person name="Yoshida Y."/>
            <person name="Ohtoshi R."/>
            <person name="Malay A.D."/>
            <person name="Moran D.A.P."/>
            <person name="Tomita M."/>
            <person name="Numata K."/>
            <person name="Arakawa K."/>
        </authorList>
    </citation>
    <scope>NUCLEOTIDE SEQUENCE</scope>
</reference>